<dbReference type="Proteomes" id="UP000612893">
    <property type="component" value="Unassembled WGS sequence"/>
</dbReference>
<accession>A0A934KCG8</accession>
<gene>
    <name evidence="1" type="ORF">JF922_16450</name>
</gene>
<reference evidence="1" key="1">
    <citation type="submission" date="2020-10" db="EMBL/GenBank/DDBJ databases">
        <title>Ca. Dormibacterota MAGs.</title>
        <authorList>
            <person name="Montgomery K."/>
        </authorList>
    </citation>
    <scope>NUCLEOTIDE SEQUENCE [LARGE SCALE GENOMIC DNA]</scope>
    <source>
        <strain evidence="1">SC8812_S17_10</strain>
    </source>
</reference>
<comment type="caution">
    <text evidence="1">The sequence shown here is derived from an EMBL/GenBank/DDBJ whole genome shotgun (WGS) entry which is preliminary data.</text>
</comment>
<organism evidence="1 2">
    <name type="scientific">Candidatus Nephthysia bennettiae</name>
    <dbReference type="NCBI Taxonomy" id="3127016"/>
    <lineage>
        <taxon>Bacteria</taxon>
        <taxon>Bacillati</taxon>
        <taxon>Candidatus Dormiibacterota</taxon>
        <taxon>Candidatus Dormibacteria</taxon>
        <taxon>Candidatus Dormibacterales</taxon>
        <taxon>Candidatus Dormibacteraceae</taxon>
        <taxon>Candidatus Nephthysia</taxon>
    </lineage>
</organism>
<evidence type="ECO:0000313" key="2">
    <source>
        <dbReference type="Proteomes" id="UP000612893"/>
    </source>
</evidence>
<name>A0A934KCG8_9BACT</name>
<dbReference type="EMBL" id="JAEKNR010000165">
    <property type="protein sequence ID" value="MBJ7599655.1"/>
    <property type="molecule type" value="Genomic_DNA"/>
</dbReference>
<keyword evidence="2" id="KW-1185">Reference proteome</keyword>
<evidence type="ECO:0000313" key="1">
    <source>
        <dbReference type="EMBL" id="MBJ7599655.1"/>
    </source>
</evidence>
<proteinExistence type="predicted"/>
<dbReference type="AlphaFoldDB" id="A0A934KCG8"/>
<sequence>MSMMDMTTFEWEPGLVHAAGLRETQLPRLVARDGDR</sequence>
<protein>
    <submittedName>
        <fullName evidence="1">Uncharacterized protein</fullName>
    </submittedName>
</protein>